<protein>
    <submittedName>
        <fullName evidence="3">LysR substrate-binding domain-containing protein</fullName>
    </submittedName>
</protein>
<feature type="compositionally biased region" description="Basic and acidic residues" evidence="1">
    <location>
        <begin position="72"/>
        <end position="88"/>
    </location>
</feature>
<evidence type="ECO:0000259" key="2">
    <source>
        <dbReference type="Pfam" id="PF03466"/>
    </source>
</evidence>
<evidence type="ECO:0000313" key="3">
    <source>
        <dbReference type="EMBL" id="XDQ67453.1"/>
    </source>
</evidence>
<dbReference type="AlphaFoldDB" id="A0AB39SJ53"/>
<gene>
    <name evidence="3" type="ORF">AB5J50_45100</name>
</gene>
<dbReference type="Gene3D" id="3.40.190.10">
    <property type="entry name" value="Periplasmic binding protein-like II"/>
    <property type="match status" value="2"/>
</dbReference>
<reference evidence="3" key="1">
    <citation type="submission" date="2024-07" db="EMBL/GenBank/DDBJ databases">
        <authorList>
            <person name="Yu S.T."/>
        </authorList>
    </citation>
    <scope>NUCLEOTIDE SEQUENCE</scope>
    <source>
        <strain evidence="3">R35</strain>
    </source>
</reference>
<dbReference type="EMBL" id="CP163440">
    <property type="protein sequence ID" value="XDQ67453.1"/>
    <property type="molecule type" value="Genomic_DNA"/>
</dbReference>
<evidence type="ECO:0000256" key="1">
    <source>
        <dbReference type="SAM" id="MobiDB-lite"/>
    </source>
</evidence>
<dbReference type="RefSeq" id="WP_369264356.1">
    <property type="nucleotide sequence ID" value="NZ_CP163440.1"/>
</dbReference>
<feature type="region of interest" description="Disordered" evidence="1">
    <location>
        <begin position="63"/>
        <end position="113"/>
    </location>
</feature>
<dbReference type="InterPro" id="IPR005119">
    <property type="entry name" value="LysR_subst-bd"/>
</dbReference>
<dbReference type="SUPFAM" id="SSF53850">
    <property type="entry name" value="Periplasmic binding protein-like II"/>
    <property type="match status" value="1"/>
</dbReference>
<sequence length="113" mass="12079">MAALRAEHPGVVVPPRQAAVADIRQALREGTVALAVVALDRRQQRGPATRLLSREDMVLLASPGRLPAGTTRHGEVRRGAEAGGERGRRCQCSEVRTNPERAPATFPEDGIAP</sequence>
<organism evidence="3">
    <name type="scientific">Streptomyces sp. R35</name>
    <dbReference type="NCBI Taxonomy" id="3238630"/>
    <lineage>
        <taxon>Bacteria</taxon>
        <taxon>Bacillati</taxon>
        <taxon>Actinomycetota</taxon>
        <taxon>Actinomycetes</taxon>
        <taxon>Kitasatosporales</taxon>
        <taxon>Streptomycetaceae</taxon>
        <taxon>Streptomyces</taxon>
    </lineage>
</organism>
<name>A0AB39SJ53_9ACTN</name>
<accession>A0AB39SJ53</accession>
<feature type="domain" description="LysR substrate-binding" evidence="2">
    <location>
        <begin position="1"/>
        <end position="70"/>
    </location>
</feature>
<proteinExistence type="predicted"/>
<dbReference type="Pfam" id="PF03466">
    <property type="entry name" value="LysR_substrate"/>
    <property type="match status" value="1"/>
</dbReference>